<gene>
    <name evidence="3" type="ORF">IPN75_03670</name>
</gene>
<evidence type="ECO:0000313" key="4">
    <source>
        <dbReference type="Proteomes" id="UP000808146"/>
    </source>
</evidence>
<evidence type="ECO:0000313" key="3">
    <source>
        <dbReference type="EMBL" id="MBK8889540.1"/>
    </source>
</evidence>
<name>A0A9D7LKL0_9RHOO</name>
<dbReference type="Proteomes" id="UP000808146">
    <property type="component" value="Unassembled WGS sequence"/>
</dbReference>
<feature type="domain" description="Sialidase" evidence="2">
    <location>
        <begin position="2"/>
        <end position="231"/>
    </location>
</feature>
<reference evidence="3" key="1">
    <citation type="submission" date="2020-10" db="EMBL/GenBank/DDBJ databases">
        <title>Connecting structure to function with the recovery of over 1000 high-quality activated sludge metagenome-assembled genomes encoding full-length rRNA genes using long-read sequencing.</title>
        <authorList>
            <person name="Singleton C.M."/>
            <person name="Petriglieri F."/>
            <person name="Kristensen J.M."/>
            <person name="Kirkegaard R.H."/>
            <person name="Michaelsen T.Y."/>
            <person name="Andersen M.H."/>
            <person name="Karst S.M."/>
            <person name="Dueholm M.S."/>
            <person name="Nielsen P.H."/>
            <person name="Albertsen M."/>
        </authorList>
    </citation>
    <scope>NUCLEOTIDE SEQUENCE</scope>
    <source>
        <strain evidence="3">OdNE_18-Q3-R46-58_BAT3C.305</strain>
    </source>
</reference>
<comment type="caution">
    <text evidence="3">The sequence shown here is derived from an EMBL/GenBank/DDBJ whole genome shotgun (WGS) entry which is preliminary data.</text>
</comment>
<protein>
    <submittedName>
        <fullName evidence="3">Exo-alpha-sialidase</fullName>
    </submittedName>
</protein>
<evidence type="ECO:0000259" key="2">
    <source>
        <dbReference type="Pfam" id="PF13088"/>
    </source>
</evidence>
<organism evidence="3 4">
    <name type="scientific">Candidatus Dechloromonas phosphorivorans</name>
    <dbReference type="NCBI Taxonomy" id="2899244"/>
    <lineage>
        <taxon>Bacteria</taxon>
        <taxon>Pseudomonadati</taxon>
        <taxon>Pseudomonadota</taxon>
        <taxon>Betaproteobacteria</taxon>
        <taxon>Rhodocyclales</taxon>
        <taxon>Azonexaceae</taxon>
        <taxon>Dechloromonas</taxon>
    </lineage>
</organism>
<dbReference type="InterPro" id="IPR036278">
    <property type="entry name" value="Sialidase_sf"/>
</dbReference>
<dbReference type="Gene3D" id="2.120.10.10">
    <property type="match status" value="1"/>
</dbReference>
<dbReference type="EMBL" id="JADKBR010000002">
    <property type="protein sequence ID" value="MBK8889540.1"/>
    <property type="molecule type" value="Genomic_DNA"/>
</dbReference>
<proteinExistence type="predicted"/>
<sequence>MRKIGNPVLFAEGDRLHLWYVSVGLGGWAGSALNHSVSHDGGHNWTPAVRLHTSPFANISTLVRAPPLPLADGGLGLPAYHEFISKHGEWLRLAADGQIIDKVRMGHDGRTLQPAAAAFDDRHALAILRDGGPGPAASAASRPLTEARTGERRTHCPLPNPNSSVALLRLRSGRLLIAGNGASNRNDLLLWVSDDDGKNWRPAPTVERADDPRVEFSYPALLQARDGSIHLAYTWHRQGIKHAVFNESWLDGQGP</sequence>
<dbReference type="CDD" id="cd15482">
    <property type="entry name" value="Sialidase_non-viral"/>
    <property type="match status" value="1"/>
</dbReference>
<evidence type="ECO:0000256" key="1">
    <source>
        <dbReference type="SAM" id="MobiDB-lite"/>
    </source>
</evidence>
<dbReference type="InterPro" id="IPR011040">
    <property type="entry name" value="Sialidase"/>
</dbReference>
<dbReference type="AlphaFoldDB" id="A0A9D7LKL0"/>
<dbReference type="Pfam" id="PF13088">
    <property type="entry name" value="BNR_2"/>
    <property type="match status" value="1"/>
</dbReference>
<accession>A0A9D7LKL0</accession>
<dbReference type="SUPFAM" id="SSF50939">
    <property type="entry name" value="Sialidases"/>
    <property type="match status" value="1"/>
</dbReference>
<dbReference type="PANTHER" id="PTHR43752">
    <property type="entry name" value="BNR/ASP-BOX REPEAT FAMILY PROTEIN"/>
    <property type="match status" value="1"/>
</dbReference>
<feature type="region of interest" description="Disordered" evidence="1">
    <location>
        <begin position="132"/>
        <end position="154"/>
    </location>
</feature>
<dbReference type="PANTHER" id="PTHR43752:SF2">
    <property type="entry name" value="BNR_ASP-BOX REPEAT FAMILY PROTEIN"/>
    <property type="match status" value="1"/>
</dbReference>